<dbReference type="PIRSF" id="PIRSF000429">
    <property type="entry name" value="Ac-CoA_Ac_transf"/>
    <property type="match status" value="1"/>
</dbReference>
<dbReference type="SUPFAM" id="SSF53901">
    <property type="entry name" value="Thiolase-like"/>
    <property type="match status" value="2"/>
</dbReference>
<proteinExistence type="predicted"/>
<accession>A0A1X7HKU2</accession>
<dbReference type="Proteomes" id="UP000192936">
    <property type="component" value="Unassembled WGS sequence"/>
</dbReference>
<evidence type="ECO:0000313" key="2">
    <source>
        <dbReference type="EMBL" id="SMF88559.1"/>
    </source>
</evidence>
<dbReference type="InterPro" id="IPR002155">
    <property type="entry name" value="Thiolase"/>
</dbReference>
<dbReference type="RefSeq" id="WP_085091287.1">
    <property type="nucleotide sequence ID" value="NZ_FXAK01000009.1"/>
</dbReference>
<dbReference type="OrthoDB" id="9790314at2"/>
<dbReference type="CDD" id="cd00829">
    <property type="entry name" value="SCP-x_thiolase"/>
    <property type="match status" value="1"/>
</dbReference>
<keyword evidence="2" id="KW-0808">Transferase</keyword>
<feature type="domain" description="Thiolase C-terminal" evidence="1">
    <location>
        <begin position="245"/>
        <end position="385"/>
    </location>
</feature>
<gene>
    <name evidence="2" type="ORF">SAMN02982917_6442</name>
</gene>
<evidence type="ECO:0000313" key="3">
    <source>
        <dbReference type="Proteomes" id="UP000192936"/>
    </source>
</evidence>
<sequence>MPTVGSDVVIAGIGETPVGRLPGWSPVEIQAAAVLAALRDAGFALSDLDGLINLDPYATPNSMFSSTLAEHLGVAPRFACTVDVGGTVTGMTMLQQAVWAIESGYCEVAACVYGENALTGRPAGAQGLHMHNLLGGEEWEEPFGLHGMVIPYALLAQRYLDLYGATDADLAAVALVTRRHALLNDNAQMRKPMTLEDYRASRQISSPLRLLDCSLVSDGGGALVLTRIGRAPQGRGRGVAIRAIGMKTTHNSVALMPDIPELGMAAAGADAYEAAGMGPEDIQVANLHDAFTISVLVSLEALGFARPGEGGALVRSGAMDLGGRWPLNPHGGLLSQAHIGGMLHITEAVRQLRGEAGRRQVEGARRALVSGNGGIFSVCGAMILEKP</sequence>
<reference evidence="2 3" key="1">
    <citation type="submission" date="2017-04" db="EMBL/GenBank/DDBJ databases">
        <authorList>
            <person name="Afonso C.L."/>
            <person name="Miller P.J."/>
            <person name="Scott M.A."/>
            <person name="Spackman E."/>
            <person name="Goraichik I."/>
            <person name="Dimitrov K.M."/>
            <person name="Suarez D.L."/>
            <person name="Swayne D.E."/>
        </authorList>
    </citation>
    <scope>NUCLEOTIDE SEQUENCE [LARGE SCALE GENOMIC DNA]</scope>
    <source>
        <strain evidence="2 3">A2P</strain>
    </source>
</reference>
<evidence type="ECO:0000259" key="1">
    <source>
        <dbReference type="Pfam" id="PF22691"/>
    </source>
</evidence>
<dbReference type="GO" id="GO:0003988">
    <property type="term" value="F:acetyl-CoA C-acyltransferase activity"/>
    <property type="evidence" value="ECO:0007669"/>
    <property type="project" value="UniProtKB-ARBA"/>
</dbReference>
<dbReference type="InterPro" id="IPR016039">
    <property type="entry name" value="Thiolase-like"/>
</dbReference>
<name>A0A1X7HKU2_9PROT</name>
<dbReference type="AlphaFoldDB" id="A0A1X7HKU2"/>
<protein>
    <submittedName>
        <fullName evidence="2">Acetyl-CoA acetyltransferase</fullName>
    </submittedName>
</protein>
<organism evidence="2 3">
    <name type="scientific">Azospirillum oryzae</name>
    <dbReference type="NCBI Taxonomy" id="286727"/>
    <lineage>
        <taxon>Bacteria</taxon>
        <taxon>Pseudomonadati</taxon>
        <taxon>Pseudomonadota</taxon>
        <taxon>Alphaproteobacteria</taxon>
        <taxon>Rhodospirillales</taxon>
        <taxon>Azospirillaceae</taxon>
        <taxon>Azospirillum</taxon>
    </lineage>
</organism>
<dbReference type="Gene3D" id="3.40.47.10">
    <property type="match status" value="1"/>
</dbReference>
<dbReference type="PANTHER" id="PTHR42870:SF1">
    <property type="entry name" value="NON-SPECIFIC LIPID-TRANSFER PROTEIN-LIKE 2"/>
    <property type="match status" value="1"/>
</dbReference>
<dbReference type="EMBL" id="FXAK01000009">
    <property type="protein sequence ID" value="SMF88559.1"/>
    <property type="molecule type" value="Genomic_DNA"/>
</dbReference>
<dbReference type="STRING" id="286727.SAMN02982917_6442"/>
<dbReference type="Pfam" id="PF22691">
    <property type="entry name" value="Thiolase_C_1"/>
    <property type="match status" value="1"/>
</dbReference>
<dbReference type="InterPro" id="IPR055140">
    <property type="entry name" value="Thiolase_C_2"/>
</dbReference>
<dbReference type="PANTHER" id="PTHR42870">
    <property type="entry name" value="ACETYL-COA C-ACETYLTRANSFERASE"/>
    <property type="match status" value="1"/>
</dbReference>